<dbReference type="KEGG" id="cci:CC1G_02763"/>
<sequence>MCMIDGPCTSTLARLALVEKALQRDAERLLYCSLFITDLDEDEDARSLPCLRTLAQNESKAVKSAKISLSFQRQRRDWKKRFFATLRAALLRTRSLVHLTLDVAVNDRRQIPVKHCDAIWSLLEYVPNSLSIISPWWLTVDVFCRSATFRLDSLHYSPPSFERPADVIMWQPSLQVVGLITDRIEDEDILPDFRGILVPDKTNRSFPPLIPYNPERNPDQPRSIPLIFGLSYVPRPRIKGRLNRTVNHDPSQSTVSELEFWGDGWPVEWRRPGATEYEEGGEATIFLFPGLFPQESGTMAKRVAEHVSRPDVVPILPHPSLSTPSLTKIYWLIPPPIQEARRFYEGMDTWFKNASSVVVYGKVDFSPEGIARLVST</sequence>
<keyword evidence="2" id="KW-1185">Reference proteome</keyword>
<reference evidence="1 2" key="1">
    <citation type="journal article" date="2010" name="Proc. Natl. Acad. Sci. U.S.A.">
        <title>Insights into evolution of multicellular fungi from the assembled chromosomes of the mushroom Coprinopsis cinerea (Coprinus cinereus).</title>
        <authorList>
            <person name="Stajich J.E."/>
            <person name="Wilke S.K."/>
            <person name="Ahren D."/>
            <person name="Au C.H."/>
            <person name="Birren B.W."/>
            <person name="Borodovsky M."/>
            <person name="Burns C."/>
            <person name="Canback B."/>
            <person name="Casselton L.A."/>
            <person name="Cheng C.K."/>
            <person name="Deng J."/>
            <person name="Dietrich F.S."/>
            <person name="Fargo D.C."/>
            <person name="Farman M.L."/>
            <person name="Gathman A.C."/>
            <person name="Goldberg J."/>
            <person name="Guigo R."/>
            <person name="Hoegger P.J."/>
            <person name="Hooker J.B."/>
            <person name="Huggins A."/>
            <person name="James T.Y."/>
            <person name="Kamada T."/>
            <person name="Kilaru S."/>
            <person name="Kodira C."/>
            <person name="Kues U."/>
            <person name="Kupfer D."/>
            <person name="Kwan H.S."/>
            <person name="Lomsadze A."/>
            <person name="Li W."/>
            <person name="Lilly W.W."/>
            <person name="Ma L.J."/>
            <person name="Mackey A.J."/>
            <person name="Manning G."/>
            <person name="Martin F."/>
            <person name="Muraguchi H."/>
            <person name="Natvig D.O."/>
            <person name="Palmerini H."/>
            <person name="Ramesh M.A."/>
            <person name="Rehmeyer C.J."/>
            <person name="Roe B.A."/>
            <person name="Shenoy N."/>
            <person name="Stanke M."/>
            <person name="Ter-Hovhannisyan V."/>
            <person name="Tunlid A."/>
            <person name="Velagapudi R."/>
            <person name="Vision T.J."/>
            <person name="Zeng Q."/>
            <person name="Zolan M.E."/>
            <person name="Pukkila P.J."/>
        </authorList>
    </citation>
    <scope>NUCLEOTIDE SEQUENCE [LARGE SCALE GENOMIC DNA]</scope>
    <source>
        <strain evidence="2">Okayama-7 / 130 / ATCC MYA-4618 / FGSC 9003</strain>
    </source>
</reference>
<dbReference type="InParanoid" id="A8MZW2"/>
<evidence type="ECO:0000313" key="2">
    <source>
        <dbReference type="Proteomes" id="UP000001861"/>
    </source>
</evidence>
<organism evidence="1 2">
    <name type="scientific">Coprinopsis cinerea (strain Okayama-7 / 130 / ATCC MYA-4618 / FGSC 9003)</name>
    <name type="common">Inky cap fungus</name>
    <name type="synonym">Hormographiella aspergillata</name>
    <dbReference type="NCBI Taxonomy" id="240176"/>
    <lineage>
        <taxon>Eukaryota</taxon>
        <taxon>Fungi</taxon>
        <taxon>Dikarya</taxon>
        <taxon>Basidiomycota</taxon>
        <taxon>Agaricomycotina</taxon>
        <taxon>Agaricomycetes</taxon>
        <taxon>Agaricomycetidae</taxon>
        <taxon>Agaricales</taxon>
        <taxon>Agaricineae</taxon>
        <taxon>Psathyrellaceae</taxon>
        <taxon>Coprinopsis</taxon>
    </lineage>
</organism>
<dbReference type="GeneID" id="6004585"/>
<protein>
    <submittedName>
        <fullName evidence="1">Uncharacterized protein</fullName>
    </submittedName>
</protein>
<dbReference type="EMBL" id="AACS02000001">
    <property type="protein sequence ID" value="EAU93533.2"/>
    <property type="molecule type" value="Genomic_DNA"/>
</dbReference>
<dbReference type="RefSeq" id="XP_001828182.2">
    <property type="nucleotide sequence ID" value="XM_001828130.2"/>
</dbReference>
<proteinExistence type="predicted"/>
<name>A8MZW2_COPC7</name>
<comment type="caution">
    <text evidence="1">The sequence shown here is derived from an EMBL/GenBank/DDBJ whole genome shotgun (WGS) entry which is preliminary data.</text>
</comment>
<evidence type="ECO:0000313" key="1">
    <source>
        <dbReference type="EMBL" id="EAU93533.2"/>
    </source>
</evidence>
<dbReference type="HOGENOM" id="CLU_735683_0_0_1"/>
<dbReference type="VEuPathDB" id="FungiDB:CC1G_02763"/>
<dbReference type="AlphaFoldDB" id="A8MZW2"/>
<gene>
    <name evidence="1" type="ORF">CC1G_02763</name>
</gene>
<dbReference type="Proteomes" id="UP000001861">
    <property type="component" value="Unassembled WGS sequence"/>
</dbReference>
<accession>A8MZW2</accession>